<sequence>MANLNKIKGEYDATFSLGHLCLAAMKLREHNLRPFSGVLDWVGSPTLSKVNLLLKNRFSGFMDIKNLKPIKYLSENDLYVYNPVYDIGINHDFKAHNNTLTHLGGYPEVREKYDRRIKRFLDKVKKSKRILFIRTEQSEASLDEIKELESILSEMVVNDFELLMVHHKNVNTMIVKESPLEKVTIVELPNKEIWKGNDIHWSHIFDGIKLV</sequence>
<gene>
    <name evidence="1" type="ORF">OEV82_10340</name>
</gene>
<accession>A0ABT2WGK3</accession>
<evidence type="ECO:0000313" key="1">
    <source>
        <dbReference type="EMBL" id="MCU9594834.1"/>
    </source>
</evidence>
<proteinExistence type="predicted"/>
<dbReference type="RefSeq" id="WP_263061828.1">
    <property type="nucleotide sequence ID" value="NZ_JAOUSE010000031.1"/>
</dbReference>
<dbReference type="InterPro" id="IPR014903">
    <property type="entry name" value="DUF1796"/>
</dbReference>
<protein>
    <submittedName>
        <fullName evidence="1">Papain-like cysteine peptidase</fullName>
    </submittedName>
</protein>
<dbReference type="Pfam" id="PF08795">
    <property type="entry name" value="DUF1796"/>
    <property type="match status" value="1"/>
</dbReference>
<name>A0ABT2WGK3_9BACI</name>
<comment type="caution">
    <text evidence="1">The sequence shown here is derived from an EMBL/GenBank/DDBJ whole genome shotgun (WGS) entry which is preliminary data.</text>
</comment>
<organism evidence="1 2">
    <name type="scientific">Pallidibacillus thermolactis</name>
    <dbReference type="NCBI Taxonomy" id="251051"/>
    <lineage>
        <taxon>Bacteria</taxon>
        <taxon>Bacillati</taxon>
        <taxon>Bacillota</taxon>
        <taxon>Bacilli</taxon>
        <taxon>Bacillales</taxon>
        <taxon>Bacillaceae</taxon>
        <taxon>Pallidibacillus</taxon>
    </lineage>
</organism>
<evidence type="ECO:0000313" key="2">
    <source>
        <dbReference type="Proteomes" id="UP001208656"/>
    </source>
</evidence>
<dbReference type="EMBL" id="JAOUSE010000031">
    <property type="protein sequence ID" value="MCU9594834.1"/>
    <property type="molecule type" value="Genomic_DNA"/>
</dbReference>
<dbReference type="Proteomes" id="UP001208656">
    <property type="component" value="Unassembled WGS sequence"/>
</dbReference>
<keyword evidence="2" id="KW-1185">Reference proteome</keyword>
<reference evidence="1 2" key="1">
    <citation type="submission" date="2022-10" db="EMBL/GenBank/DDBJ databases">
        <title>Description of Fervidibacillus gen. nov. in the family Fervidibacillaceae fam. nov. with two species, Fervidibacillus albus sp. nov., and Fervidibacillus halotolerans sp. nov., isolated from tidal flat sediments.</title>
        <authorList>
            <person name="Kwon K.K."/>
            <person name="Yang S.-H."/>
        </authorList>
    </citation>
    <scope>NUCLEOTIDE SEQUENCE [LARGE SCALE GENOMIC DNA]</scope>
    <source>
        <strain evidence="1 2">DSM 23332</strain>
    </source>
</reference>